<evidence type="ECO:0000256" key="7">
    <source>
        <dbReference type="ARBA" id="ARBA00023315"/>
    </source>
</evidence>
<keyword evidence="7 8" id="KW-0012">Acyltransferase</keyword>
<reference evidence="11" key="1">
    <citation type="submission" date="2023-10" db="EMBL/GenBank/DDBJ databases">
        <authorList>
            <person name="Domelevo Entfellner J.-B."/>
        </authorList>
    </citation>
    <scope>NUCLEOTIDE SEQUENCE</scope>
</reference>
<gene>
    <name evidence="11" type="ORF">AYBTSS11_LOCUS9312</name>
</gene>
<dbReference type="GO" id="GO:0005783">
    <property type="term" value="C:endoplasmic reticulum"/>
    <property type="evidence" value="ECO:0007669"/>
    <property type="project" value="TreeGrafter"/>
</dbReference>
<evidence type="ECO:0000313" key="12">
    <source>
        <dbReference type="Proteomes" id="UP001189624"/>
    </source>
</evidence>
<evidence type="ECO:0000256" key="6">
    <source>
        <dbReference type="ARBA" id="ARBA00023136"/>
    </source>
</evidence>
<feature type="transmembrane region" description="Helical" evidence="8">
    <location>
        <begin position="276"/>
        <end position="300"/>
    </location>
</feature>
<keyword evidence="4 8" id="KW-0812">Transmembrane</keyword>
<dbReference type="GO" id="GO:0005794">
    <property type="term" value="C:Golgi apparatus"/>
    <property type="evidence" value="ECO:0007669"/>
    <property type="project" value="TreeGrafter"/>
</dbReference>
<comment type="subcellular location">
    <subcellularLocation>
        <location evidence="1">Endomembrane system</location>
        <topology evidence="1">Multi-pass membrane protein</topology>
    </subcellularLocation>
</comment>
<keyword evidence="6 8" id="KW-0472">Membrane</keyword>
<dbReference type="EMBL" id="OY731400">
    <property type="protein sequence ID" value="CAJ1939748.1"/>
    <property type="molecule type" value="Genomic_DNA"/>
</dbReference>
<evidence type="ECO:0000256" key="3">
    <source>
        <dbReference type="ARBA" id="ARBA00022679"/>
    </source>
</evidence>
<evidence type="ECO:0000256" key="1">
    <source>
        <dbReference type="ARBA" id="ARBA00004127"/>
    </source>
</evidence>
<dbReference type="Pfam" id="PF01529">
    <property type="entry name" value="DHHC"/>
    <property type="match status" value="1"/>
</dbReference>
<feature type="transmembrane region" description="Helical" evidence="8">
    <location>
        <begin position="41"/>
        <end position="65"/>
    </location>
</feature>
<feature type="transmembrane region" description="Helical" evidence="8">
    <location>
        <begin position="227"/>
        <end position="256"/>
    </location>
</feature>
<dbReference type="GO" id="GO:0019706">
    <property type="term" value="F:protein-cysteine S-palmitoyltransferase activity"/>
    <property type="evidence" value="ECO:0007669"/>
    <property type="project" value="UniProtKB-EC"/>
</dbReference>
<organism evidence="11 12">
    <name type="scientific">Sphenostylis stenocarpa</name>
    <dbReference type="NCBI Taxonomy" id="92480"/>
    <lineage>
        <taxon>Eukaryota</taxon>
        <taxon>Viridiplantae</taxon>
        <taxon>Streptophyta</taxon>
        <taxon>Embryophyta</taxon>
        <taxon>Tracheophyta</taxon>
        <taxon>Spermatophyta</taxon>
        <taxon>Magnoliopsida</taxon>
        <taxon>eudicotyledons</taxon>
        <taxon>Gunneridae</taxon>
        <taxon>Pentapetalae</taxon>
        <taxon>rosids</taxon>
        <taxon>fabids</taxon>
        <taxon>Fabales</taxon>
        <taxon>Fabaceae</taxon>
        <taxon>Papilionoideae</taxon>
        <taxon>50 kb inversion clade</taxon>
        <taxon>NPAAA clade</taxon>
        <taxon>indigoferoid/millettioid clade</taxon>
        <taxon>Phaseoleae</taxon>
        <taxon>Sphenostylis</taxon>
    </lineage>
</organism>
<dbReference type="EC" id="2.3.1.225" evidence="8"/>
<keyword evidence="5 8" id="KW-1133">Transmembrane helix</keyword>
<dbReference type="AlphaFoldDB" id="A0AA86S558"/>
<sequence>MRKHGWQLPYHPLQVVACAVFLALGFAFYVFFAPFVGNKTYQYIVIGFYSPLITSVFGLYIWCAASDPADPGVFKSKKYLKIPDNEKLSEVKNSKLGEESTLSMHEANASTDGANYVDKEALGTKGTSENASTSVEKSTSSCSSCILLVSSPCAYICSCSSLTEKSSEKQTSEDGMFYCSLCEVEVHDIPLKHGIDVGFQVQQALTCGSLVLQWLNNCIGKKNYRQFFALMVAAMLLFILQWLTGILVLICCFVKRKQFSVDISSKLGTSFSLVPFVLVVSICTILAIIATLPVVQLFFFHILLIKKGLSTYDYIIAMREQEQLGNGGQQSPQMSTVSSLTGLSSASSFSNLHRGAWCTPPRLLLEDQFDVVPPETGSVSSLGKKTMRENPVKKKNPGTVKISPWTLARLNAEETSKAAAEARRKSKVLQPVTRQDEVIKLEAEGSFGSSGRKMVPRIENNKKRASKRVHLPDLSMESITIVSASNTDKVLSGMSRFAPLPFEARSAFKISQPMSSSAGIVPSSPESSLDSPDIRPYGVSSSGTEKARQLAGPSAAGAAATLKEIPLSSSTSDGYEASGGEDSDRIVPSRIVQRTTNWSNILQS</sequence>
<dbReference type="Proteomes" id="UP001189624">
    <property type="component" value="Chromosome 3"/>
</dbReference>
<feature type="domain" description="Palmitoyltransferase DHHC" evidence="10">
    <location>
        <begin position="214"/>
        <end position="315"/>
    </location>
</feature>
<comment type="domain">
    <text evidence="8">The DHHC domain is required for palmitoyltransferase activity.</text>
</comment>
<evidence type="ECO:0000256" key="2">
    <source>
        <dbReference type="ARBA" id="ARBA00008574"/>
    </source>
</evidence>
<feature type="transmembrane region" description="Helical" evidence="8">
    <location>
        <begin position="12"/>
        <end position="35"/>
    </location>
</feature>
<feature type="compositionally biased region" description="Low complexity" evidence="9">
    <location>
        <begin position="522"/>
        <end position="531"/>
    </location>
</feature>
<accession>A0AA86S558</accession>
<dbReference type="InterPro" id="IPR001594">
    <property type="entry name" value="Palmitoyltrfase_DHHC"/>
</dbReference>
<evidence type="ECO:0000256" key="5">
    <source>
        <dbReference type="ARBA" id="ARBA00022989"/>
    </source>
</evidence>
<dbReference type="GO" id="GO:0006612">
    <property type="term" value="P:protein targeting to membrane"/>
    <property type="evidence" value="ECO:0007669"/>
    <property type="project" value="TreeGrafter"/>
</dbReference>
<comment type="catalytic activity">
    <reaction evidence="8">
        <text>L-cysteinyl-[protein] + hexadecanoyl-CoA = S-hexadecanoyl-L-cysteinyl-[protein] + CoA</text>
        <dbReference type="Rhea" id="RHEA:36683"/>
        <dbReference type="Rhea" id="RHEA-COMP:10131"/>
        <dbReference type="Rhea" id="RHEA-COMP:11032"/>
        <dbReference type="ChEBI" id="CHEBI:29950"/>
        <dbReference type="ChEBI" id="CHEBI:57287"/>
        <dbReference type="ChEBI" id="CHEBI:57379"/>
        <dbReference type="ChEBI" id="CHEBI:74151"/>
        <dbReference type="EC" id="2.3.1.225"/>
    </reaction>
</comment>
<dbReference type="PANTHER" id="PTHR22883:SF285">
    <property type="entry name" value="S-ACYLTRANSFERASE"/>
    <property type="match status" value="1"/>
</dbReference>
<keyword evidence="3 8" id="KW-0808">Transferase</keyword>
<comment type="similarity">
    <text evidence="2 8">Belongs to the DHHC palmitoyltransferase family.</text>
</comment>
<evidence type="ECO:0000313" key="11">
    <source>
        <dbReference type="EMBL" id="CAJ1939748.1"/>
    </source>
</evidence>
<feature type="region of interest" description="Disordered" evidence="9">
    <location>
        <begin position="515"/>
        <end position="591"/>
    </location>
</feature>
<dbReference type="PANTHER" id="PTHR22883">
    <property type="entry name" value="ZINC FINGER DHHC DOMAIN CONTAINING PROTEIN"/>
    <property type="match status" value="1"/>
</dbReference>
<keyword evidence="12" id="KW-1185">Reference proteome</keyword>
<name>A0AA86S558_9FABA</name>
<feature type="compositionally biased region" description="Low complexity" evidence="9">
    <location>
        <begin position="551"/>
        <end position="560"/>
    </location>
</feature>
<proteinExistence type="inferred from homology"/>
<evidence type="ECO:0000256" key="9">
    <source>
        <dbReference type="SAM" id="MobiDB-lite"/>
    </source>
</evidence>
<protein>
    <recommendedName>
        <fullName evidence="8">S-acyltransferase</fullName>
        <ecNumber evidence="8">2.3.1.225</ecNumber>
    </recommendedName>
    <alternativeName>
        <fullName evidence="8">Palmitoyltransferase</fullName>
    </alternativeName>
</protein>
<evidence type="ECO:0000259" key="10">
    <source>
        <dbReference type="Pfam" id="PF01529"/>
    </source>
</evidence>
<evidence type="ECO:0000256" key="4">
    <source>
        <dbReference type="ARBA" id="ARBA00022692"/>
    </source>
</evidence>
<evidence type="ECO:0000256" key="8">
    <source>
        <dbReference type="RuleBase" id="RU079119"/>
    </source>
</evidence>
<dbReference type="Gramene" id="rna-AYBTSS11_LOCUS9312">
    <property type="protein sequence ID" value="CAJ1939748.1"/>
    <property type="gene ID" value="gene-AYBTSS11_LOCUS9312"/>
</dbReference>
<dbReference type="InterPro" id="IPR039859">
    <property type="entry name" value="PFA4/ZDH16/20/ERF2-like"/>
</dbReference>